<dbReference type="InterPro" id="IPR016064">
    <property type="entry name" value="NAD/diacylglycerol_kinase_sf"/>
</dbReference>
<evidence type="ECO:0000256" key="7">
    <source>
        <dbReference type="ARBA" id="ARBA00022840"/>
    </source>
</evidence>
<dbReference type="InterPro" id="IPR017438">
    <property type="entry name" value="ATP-NAD_kinase_N"/>
</dbReference>
<protein>
    <submittedName>
        <fullName evidence="13">Unannotated protein</fullName>
    </submittedName>
</protein>
<dbReference type="GO" id="GO:0046872">
    <property type="term" value="F:metal ion binding"/>
    <property type="evidence" value="ECO:0007669"/>
    <property type="project" value="UniProtKB-KW"/>
</dbReference>
<dbReference type="PROSITE" id="PS50146">
    <property type="entry name" value="DAGK"/>
    <property type="match status" value="1"/>
</dbReference>
<sequence length="306" mass="32437">MKRLGLITNPSAGNGFGKLAGQVAVAQLQRECEVLDLTGETKAQSEANAQEAINQGLLDGLVVVGGDGAVQQGVNLCVAADIPLGIIAAGTGNDAARTLGLPIRDAVAGAGVLLNNIQKPRVVDVVRAKTSTRELYFFGSTNADFGALVNMRANSWKWPKGPSRYKLAMVVELAKFKPTKYSAIIDGVEKNFEAMLCTIANSQYFGGGMKFAPNALIDDGYLDIFIVNKISRLELLRVFPKVYTGEHITHPAVEFIRAKNITLSTATPMPAFADGEPVGMAPVQAEIAPKALKVYATSARTSSVAD</sequence>
<dbReference type="NCBIfam" id="TIGR00147">
    <property type="entry name" value="YegS/Rv2252/BmrU family lipid kinase"/>
    <property type="match status" value="1"/>
</dbReference>
<evidence type="ECO:0000256" key="1">
    <source>
        <dbReference type="ARBA" id="ARBA00001946"/>
    </source>
</evidence>
<keyword evidence="4" id="KW-0479">Metal-binding</keyword>
<keyword evidence="9" id="KW-0443">Lipid metabolism</keyword>
<dbReference type="Gene3D" id="3.40.50.10330">
    <property type="entry name" value="Probable inorganic polyphosphate/atp-NAD kinase, domain 1"/>
    <property type="match status" value="1"/>
</dbReference>
<dbReference type="Gene3D" id="2.60.200.40">
    <property type="match status" value="1"/>
</dbReference>
<accession>A0A6J6JGL2</accession>
<evidence type="ECO:0000256" key="8">
    <source>
        <dbReference type="ARBA" id="ARBA00022842"/>
    </source>
</evidence>
<dbReference type="GO" id="GO:0004143">
    <property type="term" value="F:ATP-dependent diacylglycerol kinase activity"/>
    <property type="evidence" value="ECO:0007669"/>
    <property type="project" value="TreeGrafter"/>
</dbReference>
<keyword evidence="7" id="KW-0067">ATP-binding</keyword>
<comment type="cofactor">
    <cofactor evidence="1">
        <name>Mg(2+)</name>
        <dbReference type="ChEBI" id="CHEBI:18420"/>
    </cofactor>
</comment>
<dbReference type="PANTHER" id="PTHR12358:SF106">
    <property type="entry name" value="LIPID KINASE YEGS"/>
    <property type="match status" value="1"/>
</dbReference>
<dbReference type="PANTHER" id="PTHR12358">
    <property type="entry name" value="SPHINGOSINE KINASE"/>
    <property type="match status" value="1"/>
</dbReference>
<keyword evidence="6" id="KW-0418">Kinase</keyword>
<dbReference type="AlphaFoldDB" id="A0A6J6JGL2"/>
<dbReference type="GO" id="GO:0008654">
    <property type="term" value="P:phospholipid biosynthetic process"/>
    <property type="evidence" value="ECO:0007669"/>
    <property type="project" value="UniProtKB-KW"/>
</dbReference>
<evidence type="ECO:0000256" key="11">
    <source>
        <dbReference type="ARBA" id="ARBA00023264"/>
    </source>
</evidence>
<reference evidence="13" key="1">
    <citation type="submission" date="2020-05" db="EMBL/GenBank/DDBJ databases">
        <authorList>
            <person name="Chiriac C."/>
            <person name="Salcher M."/>
            <person name="Ghai R."/>
            <person name="Kavagutti S V."/>
        </authorList>
    </citation>
    <scope>NUCLEOTIDE SEQUENCE</scope>
</reference>
<name>A0A6J6JGL2_9ZZZZ</name>
<keyword evidence="2" id="KW-0444">Lipid biosynthesis</keyword>
<keyword evidence="3" id="KW-0808">Transferase</keyword>
<keyword evidence="5" id="KW-0547">Nucleotide-binding</keyword>
<evidence type="ECO:0000256" key="2">
    <source>
        <dbReference type="ARBA" id="ARBA00022516"/>
    </source>
</evidence>
<dbReference type="EMBL" id="CAEZVO010000084">
    <property type="protein sequence ID" value="CAB4635668.1"/>
    <property type="molecule type" value="Genomic_DNA"/>
</dbReference>
<evidence type="ECO:0000313" key="13">
    <source>
        <dbReference type="EMBL" id="CAB4635668.1"/>
    </source>
</evidence>
<evidence type="ECO:0000256" key="10">
    <source>
        <dbReference type="ARBA" id="ARBA00023209"/>
    </source>
</evidence>
<evidence type="ECO:0000256" key="4">
    <source>
        <dbReference type="ARBA" id="ARBA00022723"/>
    </source>
</evidence>
<evidence type="ECO:0000256" key="6">
    <source>
        <dbReference type="ARBA" id="ARBA00022777"/>
    </source>
</evidence>
<dbReference type="Pfam" id="PF19279">
    <property type="entry name" value="YegS_C"/>
    <property type="match status" value="1"/>
</dbReference>
<evidence type="ECO:0000259" key="12">
    <source>
        <dbReference type="PROSITE" id="PS50146"/>
    </source>
</evidence>
<dbReference type="GO" id="GO:0005886">
    <property type="term" value="C:plasma membrane"/>
    <property type="evidence" value="ECO:0007669"/>
    <property type="project" value="TreeGrafter"/>
</dbReference>
<dbReference type="InterPro" id="IPR050187">
    <property type="entry name" value="Lipid_Phosphate_FormReg"/>
</dbReference>
<keyword evidence="10" id="KW-0594">Phospholipid biosynthesis</keyword>
<dbReference type="Pfam" id="PF00781">
    <property type="entry name" value="DAGK_cat"/>
    <property type="match status" value="1"/>
</dbReference>
<evidence type="ECO:0000256" key="3">
    <source>
        <dbReference type="ARBA" id="ARBA00022679"/>
    </source>
</evidence>
<evidence type="ECO:0000256" key="5">
    <source>
        <dbReference type="ARBA" id="ARBA00022741"/>
    </source>
</evidence>
<dbReference type="InterPro" id="IPR001206">
    <property type="entry name" value="Diacylglycerol_kinase_cat_dom"/>
</dbReference>
<gene>
    <name evidence="13" type="ORF">UFOPK2044_00649</name>
</gene>
<keyword evidence="8" id="KW-0460">Magnesium</keyword>
<dbReference type="SUPFAM" id="SSF111331">
    <property type="entry name" value="NAD kinase/diacylglycerol kinase-like"/>
    <property type="match status" value="1"/>
</dbReference>
<keyword evidence="11" id="KW-1208">Phospholipid metabolism</keyword>
<dbReference type="GO" id="GO:0005524">
    <property type="term" value="F:ATP binding"/>
    <property type="evidence" value="ECO:0007669"/>
    <property type="project" value="UniProtKB-KW"/>
</dbReference>
<dbReference type="SMART" id="SM00046">
    <property type="entry name" value="DAGKc"/>
    <property type="match status" value="1"/>
</dbReference>
<dbReference type="InterPro" id="IPR045540">
    <property type="entry name" value="YegS/DAGK_C"/>
</dbReference>
<feature type="domain" description="DAGKc" evidence="12">
    <location>
        <begin position="1"/>
        <end position="132"/>
    </location>
</feature>
<proteinExistence type="predicted"/>
<dbReference type="InterPro" id="IPR005218">
    <property type="entry name" value="Diacylglycerol/lipid_kinase"/>
</dbReference>
<evidence type="ECO:0000256" key="9">
    <source>
        <dbReference type="ARBA" id="ARBA00023098"/>
    </source>
</evidence>
<organism evidence="13">
    <name type="scientific">freshwater metagenome</name>
    <dbReference type="NCBI Taxonomy" id="449393"/>
    <lineage>
        <taxon>unclassified sequences</taxon>
        <taxon>metagenomes</taxon>
        <taxon>ecological metagenomes</taxon>
    </lineage>
</organism>